<evidence type="ECO:0000313" key="2">
    <source>
        <dbReference type="Proteomes" id="UP000480178"/>
    </source>
</evidence>
<organism evidence="1 2">
    <name type="scientific">Rhodocytophaga rosea</name>
    <dbReference type="NCBI Taxonomy" id="2704465"/>
    <lineage>
        <taxon>Bacteria</taxon>
        <taxon>Pseudomonadati</taxon>
        <taxon>Bacteroidota</taxon>
        <taxon>Cytophagia</taxon>
        <taxon>Cytophagales</taxon>
        <taxon>Rhodocytophagaceae</taxon>
        <taxon>Rhodocytophaga</taxon>
    </lineage>
</organism>
<keyword evidence="1" id="KW-0449">Lipoprotein</keyword>
<dbReference type="KEGG" id="rhoz:GXP67_29660"/>
<evidence type="ECO:0000313" key="1">
    <source>
        <dbReference type="EMBL" id="QHT70522.1"/>
    </source>
</evidence>
<gene>
    <name evidence="1" type="ORF">GXP67_29660</name>
</gene>
<dbReference type="Proteomes" id="UP000480178">
    <property type="component" value="Chromosome"/>
</dbReference>
<keyword evidence="2" id="KW-1185">Reference proteome</keyword>
<reference evidence="1 2" key="1">
    <citation type="submission" date="2020-01" db="EMBL/GenBank/DDBJ databases">
        <authorList>
            <person name="Kim M.K."/>
        </authorList>
    </citation>
    <scope>NUCLEOTIDE SEQUENCE [LARGE SCALE GENOMIC DNA]</scope>
    <source>
        <strain evidence="1 2">172606-1</strain>
    </source>
</reference>
<proteinExistence type="predicted"/>
<dbReference type="Gene3D" id="2.50.20.10">
    <property type="entry name" value="Lipoprotein localisation LolA/LolB/LppX"/>
    <property type="match status" value="1"/>
</dbReference>
<name>A0A6C0GSU4_9BACT</name>
<protein>
    <submittedName>
        <fullName evidence="1">Outer membrane lipoprotein-sorting protein</fullName>
    </submittedName>
</protein>
<dbReference type="RefSeq" id="WP_162446499.1">
    <property type="nucleotide sequence ID" value="NZ_CP048222.1"/>
</dbReference>
<dbReference type="EMBL" id="CP048222">
    <property type="protein sequence ID" value="QHT70522.1"/>
    <property type="molecule type" value="Genomic_DNA"/>
</dbReference>
<sequence length="247" mass="28318">MPIFIVYLILILNFQKPLPTKITSAETLVEAMQKRYSGKWAKTITFVQYNTHYTNDTISGTSIWYEAIAYPDKFRIDFGMPSEGNAVIFANDSVYNFKTGQLKASHRQPNNLMLLAGGIYFLPKTEALQRLKDAGYDIKTFHENTWQGKPAFVVGATKGDLQKPQFWIDKDNLFLVRTLTPTPDHHLQEAQFSKHIKSAGGWIETEVLFLKDGKKEQLEEYKELKSNPSLPDGLFDPAYFGKVHWMK</sequence>
<dbReference type="AlphaFoldDB" id="A0A6C0GSU4"/>
<accession>A0A6C0GSU4</accession>